<dbReference type="SUPFAM" id="SSF48264">
    <property type="entry name" value="Cytochrome P450"/>
    <property type="match status" value="2"/>
</dbReference>
<dbReference type="Pfam" id="PF00067">
    <property type="entry name" value="p450"/>
    <property type="match status" value="2"/>
</dbReference>
<evidence type="ECO:0000256" key="11">
    <source>
        <dbReference type="PIRSR" id="PIRSR602401-1"/>
    </source>
</evidence>
<dbReference type="PANTHER" id="PTHR24282:SF196">
    <property type="entry name" value="CYTOCHROME P450 714C2"/>
    <property type="match status" value="1"/>
</dbReference>
<evidence type="ECO:0000313" key="13">
    <source>
        <dbReference type="Proteomes" id="UP001188597"/>
    </source>
</evidence>
<dbReference type="InterPro" id="IPR017972">
    <property type="entry name" value="Cyt_P450_CS"/>
</dbReference>
<dbReference type="AlphaFoldDB" id="A0AA89BFB2"/>
<keyword evidence="9" id="KW-0503">Monooxygenase</keyword>
<keyword evidence="13" id="KW-1185">Reference proteome</keyword>
<dbReference type="Gene3D" id="1.10.630.10">
    <property type="entry name" value="Cytochrome P450"/>
    <property type="match status" value="2"/>
</dbReference>
<reference evidence="12" key="1">
    <citation type="submission" date="2022-12" db="EMBL/GenBank/DDBJ databases">
        <title>Draft genome assemblies for two species of Escallonia (Escalloniales).</title>
        <authorList>
            <person name="Chanderbali A."/>
            <person name="Dervinis C."/>
            <person name="Anghel I."/>
            <person name="Soltis D."/>
            <person name="Soltis P."/>
            <person name="Zapata F."/>
        </authorList>
    </citation>
    <scope>NUCLEOTIDE SEQUENCE</scope>
    <source>
        <strain evidence="12">UCBG64.0493</strain>
        <tissue evidence="12">Leaf</tissue>
    </source>
</reference>
<evidence type="ECO:0000256" key="8">
    <source>
        <dbReference type="ARBA" id="ARBA00023004"/>
    </source>
</evidence>
<comment type="similarity">
    <text evidence="2">Belongs to the cytochrome P450 family.</text>
</comment>
<gene>
    <name evidence="12" type="ORF">RJ639_028420</name>
</gene>
<dbReference type="GO" id="GO:0005506">
    <property type="term" value="F:iron ion binding"/>
    <property type="evidence" value="ECO:0007669"/>
    <property type="project" value="InterPro"/>
</dbReference>
<feature type="binding site" description="axial binding residue" evidence="11">
    <location>
        <position position="779"/>
    </location>
    <ligand>
        <name>heme</name>
        <dbReference type="ChEBI" id="CHEBI:30413"/>
    </ligand>
    <ligandPart>
        <name>Fe</name>
        <dbReference type="ChEBI" id="CHEBI:18248"/>
    </ligandPart>
</feature>
<comment type="caution">
    <text evidence="12">The sequence shown here is derived from an EMBL/GenBank/DDBJ whole genome shotgun (WGS) entry which is preliminary data.</text>
</comment>
<dbReference type="EMBL" id="JAVXUP010000059">
    <property type="protein sequence ID" value="KAK3040170.1"/>
    <property type="molecule type" value="Genomic_DNA"/>
</dbReference>
<organism evidence="12 13">
    <name type="scientific">Escallonia herrerae</name>
    <dbReference type="NCBI Taxonomy" id="1293975"/>
    <lineage>
        <taxon>Eukaryota</taxon>
        <taxon>Viridiplantae</taxon>
        <taxon>Streptophyta</taxon>
        <taxon>Embryophyta</taxon>
        <taxon>Tracheophyta</taxon>
        <taxon>Spermatophyta</taxon>
        <taxon>Magnoliopsida</taxon>
        <taxon>eudicotyledons</taxon>
        <taxon>Gunneridae</taxon>
        <taxon>Pentapetalae</taxon>
        <taxon>asterids</taxon>
        <taxon>campanulids</taxon>
        <taxon>Escalloniales</taxon>
        <taxon>Escalloniaceae</taxon>
        <taxon>Escallonia</taxon>
    </lineage>
</organism>
<keyword evidence="10" id="KW-0472">Membrane</keyword>
<dbReference type="PRINTS" id="PR00463">
    <property type="entry name" value="EP450I"/>
</dbReference>
<evidence type="ECO:0000256" key="1">
    <source>
        <dbReference type="ARBA" id="ARBA00004370"/>
    </source>
</evidence>
<dbReference type="GO" id="GO:0016020">
    <property type="term" value="C:membrane"/>
    <property type="evidence" value="ECO:0007669"/>
    <property type="project" value="UniProtKB-SubCell"/>
</dbReference>
<dbReference type="InterPro" id="IPR036396">
    <property type="entry name" value="Cyt_P450_sf"/>
</dbReference>
<evidence type="ECO:0000256" key="10">
    <source>
        <dbReference type="ARBA" id="ARBA00023136"/>
    </source>
</evidence>
<dbReference type="PROSITE" id="PS00086">
    <property type="entry name" value="CYTOCHROME_P450"/>
    <property type="match status" value="2"/>
</dbReference>
<dbReference type="InterPro" id="IPR002401">
    <property type="entry name" value="Cyt_P450_E_grp-I"/>
</dbReference>
<keyword evidence="8 11" id="KW-0408">Iron</keyword>
<keyword evidence="3 11" id="KW-0349">Heme</keyword>
<evidence type="ECO:0000256" key="7">
    <source>
        <dbReference type="ARBA" id="ARBA00023002"/>
    </source>
</evidence>
<dbReference type="GO" id="GO:0016705">
    <property type="term" value="F:oxidoreductase activity, acting on paired donors, with incorporation or reduction of molecular oxygen"/>
    <property type="evidence" value="ECO:0007669"/>
    <property type="project" value="InterPro"/>
</dbReference>
<accession>A0AA89BFB2</accession>
<evidence type="ECO:0000256" key="2">
    <source>
        <dbReference type="ARBA" id="ARBA00010617"/>
    </source>
</evidence>
<evidence type="ECO:0000256" key="6">
    <source>
        <dbReference type="ARBA" id="ARBA00022989"/>
    </source>
</evidence>
<protein>
    <recommendedName>
        <fullName evidence="14">Cytochrome P450</fullName>
    </recommendedName>
</protein>
<dbReference type="GO" id="GO:0004497">
    <property type="term" value="F:monooxygenase activity"/>
    <property type="evidence" value="ECO:0007669"/>
    <property type="project" value="UniProtKB-KW"/>
</dbReference>
<evidence type="ECO:0000256" key="4">
    <source>
        <dbReference type="ARBA" id="ARBA00022692"/>
    </source>
</evidence>
<keyword evidence="5 11" id="KW-0479">Metal-binding</keyword>
<comment type="cofactor">
    <cofactor evidence="11">
        <name>heme</name>
        <dbReference type="ChEBI" id="CHEBI:30413"/>
    </cofactor>
</comment>
<evidence type="ECO:0000256" key="3">
    <source>
        <dbReference type="ARBA" id="ARBA00022617"/>
    </source>
</evidence>
<name>A0AA89BFB2_9ASTE</name>
<proteinExistence type="inferred from homology"/>
<evidence type="ECO:0000313" key="12">
    <source>
        <dbReference type="EMBL" id="KAK3040170.1"/>
    </source>
</evidence>
<evidence type="ECO:0008006" key="14">
    <source>
        <dbReference type="Google" id="ProtNLM"/>
    </source>
</evidence>
<keyword evidence="6" id="KW-1133">Transmembrane helix</keyword>
<keyword evidence="7" id="KW-0560">Oxidoreductase</keyword>
<sequence>MDHRKSFFLETSWRSRPEAITKAANNGPAFHNCGADGMYNLIQESAATLIDTWESIIENKGGIADIKIDEHMRSFAGDVISRACFGSNISRNKEIFSRLRALEEVASKALLSANIPGMGLLPTKSNRPRWALEKEVRALILKVVKERNEVGSENDLLQTLLDGAKNANLSQDSIRQFVVDNCKNIYQAGGATAALATWCLTLLASNQEWQDRVRAEALQVCKGRIPNVDMVLKMKRLAMVIHETLRLYPPAVVIGREALEDMKFGGITVPKDVNVWISVTRLHTDPEIWGPDAYKFNPERFANGVTGACKQPHLYMPFGIGARVCLGQNLAQAELKVLLSLVVAKFSFSLSPKYLHKPSFTMKLGEHRVSAVMEFHILFKVVMSIGVVGFLGVFLRLYHALVVTPNRLASLLKKQGIKGPPQKFLLGNIWEIKRSRAEAVAKAGTYGSPASHDSGADVLPFLDPWKKQYGDVFLFALGNTQTLSVTEPNLGMHNLIQESTATLVETWESIIEIQGGVADINVDEHLRWFAGDVISKACFGSNFSRNGEIFSMLRALQDVTSKAVLSADIPGMRLLPTKTNRERWALEKELRTLILNVVKERNEVGYEDDLLQTLLEGAKNGNLSQDLSEQFIVHNCKNIYQAASQTGITASWCLMLLATNQEWQDRLRAEAHQVCKGGIPDVDMVLKMKQLAMVINETLRLYPPAVVITREAFKDIKFGGITIPKGVNIWTLVTRLHTDPELWGPDAYKFNPERFANGVTGACKQPHLYMPFGVGPRVCPGQNFALVELKVVIAVIVAKFSFSLSPKYMHKPSLNLVIEPGSGVDLLIKKL</sequence>
<dbReference type="InterPro" id="IPR001128">
    <property type="entry name" value="Cyt_P450"/>
</dbReference>
<evidence type="ECO:0000256" key="5">
    <source>
        <dbReference type="ARBA" id="ARBA00022723"/>
    </source>
</evidence>
<dbReference type="PANTHER" id="PTHR24282">
    <property type="entry name" value="CYTOCHROME P450 FAMILY MEMBER"/>
    <property type="match status" value="1"/>
</dbReference>
<dbReference type="Proteomes" id="UP001188597">
    <property type="component" value="Unassembled WGS sequence"/>
</dbReference>
<comment type="subcellular location">
    <subcellularLocation>
        <location evidence="1">Membrane</location>
    </subcellularLocation>
</comment>
<evidence type="ECO:0000256" key="9">
    <source>
        <dbReference type="ARBA" id="ARBA00023033"/>
    </source>
</evidence>
<dbReference type="PRINTS" id="PR00385">
    <property type="entry name" value="P450"/>
</dbReference>
<dbReference type="GO" id="GO:0020037">
    <property type="term" value="F:heme binding"/>
    <property type="evidence" value="ECO:0007669"/>
    <property type="project" value="InterPro"/>
</dbReference>
<keyword evidence="4" id="KW-0812">Transmembrane</keyword>
<dbReference type="InterPro" id="IPR050665">
    <property type="entry name" value="Cytochrome_P450_Monooxygen"/>
</dbReference>